<keyword evidence="3 10" id="KW-0963">Cytoplasm</keyword>
<comment type="catalytic activity">
    <reaction evidence="8 10">
        <text>formate + acetyl-CoA = pyruvate + CoA</text>
        <dbReference type="Rhea" id="RHEA:11844"/>
        <dbReference type="ChEBI" id="CHEBI:15361"/>
        <dbReference type="ChEBI" id="CHEBI:15740"/>
        <dbReference type="ChEBI" id="CHEBI:57287"/>
        <dbReference type="ChEBI" id="CHEBI:57288"/>
        <dbReference type="EC" id="2.3.1.54"/>
    </reaction>
</comment>
<keyword evidence="5 9" id="KW-0556">Organic radical</keyword>
<dbReference type="SUPFAM" id="SSF51998">
    <property type="entry name" value="PFL-like glycyl radical enzymes"/>
    <property type="match status" value="1"/>
</dbReference>
<dbReference type="Gene3D" id="3.20.70.20">
    <property type="match status" value="1"/>
</dbReference>
<dbReference type="Pfam" id="PF02901">
    <property type="entry name" value="PFL-like"/>
    <property type="match status" value="1"/>
</dbReference>
<accession>A0ABW5TEE6</accession>
<dbReference type="PROSITE" id="PS51554">
    <property type="entry name" value="PFL"/>
    <property type="match status" value="1"/>
</dbReference>
<dbReference type="Pfam" id="PF01228">
    <property type="entry name" value="Gly_radical"/>
    <property type="match status" value="1"/>
</dbReference>
<evidence type="ECO:0000256" key="7">
    <source>
        <dbReference type="ARBA" id="ARBA00023315"/>
    </source>
</evidence>
<evidence type="ECO:0000256" key="3">
    <source>
        <dbReference type="ARBA" id="ARBA00022490"/>
    </source>
</evidence>
<reference evidence="14" key="1">
    <citation type="journal article" date="2019" name="Int. J. Syst. Evol. Microbiol.">
        <title>The Global Catalogue of Microorganisms (GCM) 10K type strain sequencing project: providing services to taxonomists for standard genome sequencing and annotation.</title>
        <authorList>
            <consortium name="The Broad Institute Genomics Platform"/>
            <consortium name="The Broad Institute Genome Sequencing Center for Infectious Disease"/>
            <person name="Wu L."/>
            <person name="Ma J."/>
        </authorList>
    </citation>
    <scope>NUCLEOTIDE SEQUENCE [LARGE SCALE GENOMIC DNA]</scope>
    <source>
        <strain evidence="14">KCTC 42398</strain>
    </source>
</reference>
<evidence type="ECO:0000256" key="1">
    <source>
        <dbReference type="ARBA" id="ARBA00004496"/>
    </source>
</evidence>
<dbReference type="RefSeq" id="WP_380292559.1">
    <property type="nucleotide sequence ID" value="NZ_JBHULY010000028.1"/>
</dbReference>
<comment type="caution">
    <text evidence="13">The sequence shown here is derived from an EMBL/GenBank/DDBJ whole genome shotgun (WGS) entry which is preliminary data.</text>
</comment>
<name>A0ABW5TEE6_9FLAO</name>
<dbReference type="PROSITE" id="PS00850">
    <property type="entry name" value="GLY_RADICAL_1"/>
    <property type="match status" value="1"/>
</dbReference>
<evidence type="ECO:0000256" key="4">
    <source>
        <dbReference type="ARBA" id="ARBA00022679"/>
    </source>
</evidence>
<keyword evidence="14" id="KW-1185">Reference proteome</keyword>
<evidence type="ECO:0000259" key="12">
    <source>
        <dbReference type="PROSITE" id="PS51554"/>
    </source>
</evidence>
<dbReference type="PANTHER" id="PTHR30191:SF0">
    <property type="entry name" value="FORMATE ACETYLTRANSFERASE 1"/>
    <property type="match status" value="1"/>
</dbReference>
<feature type="domain" description="Glycine radical" evidence="11">
    <location>
        <begin position="618"/>
        <end position="741"/>
    </location>
</feature>
<keyword evidence="10" id="KW-0313">Glucose metabolism</keyword>
<evidence type="ECO:0000256" key="6">
    <source>
        <dbReference type="ARBA" id="ARBA00023277"/>
    </source>
</evidence>
<comment type="subunit">
    <text evidence="10">Homodimer.</text>
</comment>
<dbReference type="InterPro" id="IPR050244">
    <property type="entry name" value="Auton_GlycylRad_Cofactor"/>
</dbReference>
<dbReference type="EC" id="2.3.1.54" evidence="10"/>
<evidence type="ECO:0000256" key="5">
    <source>
        <dbReference type="ARBA" id="ARBA00022818"/>
    </source>
</evidence>
<comment type="similarity">
    <text evidence="2 10">Belongs to the glycyl radical enzyme (GRE) family. PFL subfamily.</text>
</comment>
<dbReference type="PIRSF" id="PIRSF000379">
    <property type="entry name" value="For_Ac_trans_1"/>
    <property type="match status" value="1"/>
</dbReference>
<keyword evidence="6 10" id="KW-0119">Carbohydrate metabolism</keyword>
<comment type="pathway">
    <text evidence="10">Fermentation; pyruvate fermentation; formate from pyruvate: step 1/1.</text>
</comment>
<evidence type="ECO:0000313" key="13">
    <source>
        <dbReference type="EMBL" id="MFD2727050.1"/>
    </source>
</evidence>
<comment type="subcellular location">
    <subcellularLocation>
        <location evidence="1 10">Cytoplasm</location>
    </subcellularLocation>
</comment>
<dbReference type="PANTHER" id="PTHR30191">
    <property type="entry name" value="FORMATE ACETYLTRANSFERASE"/>
    <property type="match status" value="1"/>
</dbReference>
<feature type="domain" description="PFL" evidence="12">
    <location>
        <begin position="1"/>
        <end position="611"/>
    </location>
</feature>
<dbReference type="InterPro" id="IPR005949">
    <property type="entry name" value="Form_AcTrfase"/>
</dbReference>
<dbReference type="PROSITE" id="PS51149">
    <property type="entry name" value="GLY_RADICAL_2"/>
    <property type="match status" value="1"/>
</dbReference>
<sequence length="741" mass="83215">MEVKQFKPGVWTKKVDIRDFVLNNITPYHGTHEFLVGPSARTEKLWELCKQATKEERQNNGVRSVDTEIVSTVSAFDAGYIDKENEVIVGLQTDELLKRAMKPFGGFKVVQKALSEQGVKPNDALTELFSKYVKTHNDGVFDAYTAEIRKFRSLGFLTGLPDNYARGRIIGDYRRVALYGIDFLIEEKQKDLANITGPMTESVIRLREEVSEQIRALKDMIVLGAKYDLDLARPAENAREAVQWTYMAYLAAVKEQDGAAMSLGNTSTFLDIYIENDLREGLITEEEAQEYIDQFVMKLRMVRHLRMGAYDEIFAGDPTWVTEAIGGMFEDGRTKVTKTSFRFLNTLYNLGPSPEPNMTVLWSQDLPQNFKDFCSKVAIDTSSIQFENDRLMREERGTDDYGIACCVSHQSLGKSIQFFGARTNLAKTLLLAINGGRCEITGKQMVEGIEPCNCEVLDFDKVMANFKIAMKEVARVYNDSMNIIHYMHDKYYYEKAQMALIDTNPSINIAYGIAGLSIVADSLSAIKYAKVKPVRNEDGLTVDFKIEGEFPCYGNDDDRVDTLAANAVRDFNDELKKLPVYKDAEPTLSVLTITSNVSYGKKTGATPDGRAKGIPFAPGANPMHGRDCNGAIASLNSVAKIDYKDSLDGISNTFSIVPKSLGADDEERIENLSSIIDGYFIHNAQHLNVNVLNRDTLLDAMEHPEEYPQLTIRVSGYAVNFVRLTKEQQMEVITRSFHESM</sequence>
<dbReference type="InterPro" id="IPR001150">
    <property type="entry name" value="Gly_radical"/>
</dbReference>
<evidence type="ECO:0000313" key="14">
    <source>
        <dbReference type="Proteomes" id="UP001597476"/>
    </source>
</evidence>
<feature type="modified residue" description="Glycine radical" evidence="9">
    <location>
        <position position="716"/>
    </location>
</feature>
<protein>
    <recommendedName>
        <fullName evidence="10">Formate acetyltransferase</fullName>
        <ecNumber evidence="10">2.3.1.54</ecNumber>
    </recommendedName>
    <alternativeName>
        <fullName evidence="10">Pyruvate formate-lyase</fullName>
    </alternativeName>
</protein>
<keyword evidence="4 10" id="KW-0808">Transferase</keyword>
<dbReference type="GO" id="GO:0008861">
    <property type="term" value="F:formate C-acetyltransferase activity"/>
    <property type="evidence" value="ECO:0007669"/>
    <property type="project" value="UniProtKB-EC"/>
</dbReference>
<dbReference type="CDD" id="cd01678">
    <property type="entry name" value="PFL1"/>
    <property type="match status" value="1"/>
</dbReference>
<dbReference type="Proteomes" id="UP001597476">
    <property type="component" value="Unassembled WGS sequence"/>
</dbReference>
<dbReference type="InterPro" id="IPR004184">
    <property type="entry name" value="PFL_dom"/>
</dbReference>
<dbReference type="EMBL" id="JBHULY010000028">
    <property type="protein sequence ID" value="MFD2727050.1"/>
    <property type="molecule type" value="Genomic_DNA"/>
</dbReference>
<proteinExistence type="inferred from homology"/>
<dbReference type="InterPro" id="IPR019777">
    <property type="entry name" value="Form_AcTrfase_GR_CS"/>
</dbReference>
<dbReference type="NCBIfam" id="TIGR01255">
    <property type="entry name" value="pyr_form_ly_1"/>
    <property type="match status" value="1"/>
</dbReference>
<organism evidence="13 14">
    <name type="scientific">Hyunsoonleella rubra</name>
    <dbReference type="NCBI Taxonomy" id="1737062"/>
    <lineage>
        <taxon>Bacteria</taxon>
        <taxon>Pseudomonadati</taxon>
        <taxon>Bacteroidota</taxon>
        <taxon>Flavobacteriia</taxon>
        <taxon>Flavobacteriales</taxon>
        <taxon>Flavobacteriaceae</taxon>
    </lineage>
</organism>
<evidence type="ECO:0000256" key="10">
    <source>
        <dbReference type="RuleBase" id="RU368075"/>
    </source>
</evidence>
<evidence type="ECO:0000256" key="8">
    <source>
        <dbReference type="ARBA" id="ARBA00049029"/>
    </source>
</evidence>
<evidence type="ECO:0000256" key="9">
    <source>
        <dbReference type="PROSITE-ProRule" id="PRU00493"/>
    </source>
</evidence>
<gene>
    <name evidence="13" type="primary">pflB</name>
    <name evidence="13" type="ORF">ACFSR8_12590</name>
</gene>
<evidence type="ECO:0000256" key="2">
    <source>
        <dbReference type="ARBA" id="ARBA00008375"/>
    </source>
</evidence>
<keyword evidence="7 10" id="KW-0012">Acyltransferase</keyword>
<evidence type="ECO:0000259" key="11">
    <source>
        <dbReference type="PROSITE" id="PS51149"/>
    </source>
</evidence>